<accession>A0A3L8PH64</accession>
<dbReference type="Proteomes" id="UP000282515">
    <property type="component" value="Unassembled WGS sequence"/>
</dbReference>
<gene>
    <name evidence="1" type="ORF">D9V41_15905</name>
</gene>
<evidence type="ECO:0000313" key="1">
    <source>
        <dbReference type="EMBL" id="RLV54527.1"/>
    </source>
</evidence>
<dbReference type="EMBL" id="RDBF01000018">
    <property type="protein sequence ID" value="RLV54527.1"/>
    <property type="molecule type" value="Genomic_DNA"/>
</dbReference>
<sequence length="264" mass="29717">MVIEDIEREHDRRASLDADEALGLLADDLDAGLRRVEKRGVGDADGLLRAVMRPRFWSGPTLSSLAARDPERFSGAVLDRFVRLANADPEPRFRDEAARDVRESIIAHRLNGPVYSALGEALFSLAWSEAAAYADHVAQLAEVDHDASDELVCRTLAATQDSEAAIGWLLHRTEWYWLGWGHDRWPVMDVIAMHSGRCSDGHFIRLEDAILTFSPALENDDCRGFGQYELLTVLDRERMSADARTQLMELHHRFVQQVIESPKS</sequence>
<comment type="caution">
    <text evidence="1">The sequence shown here is derived from an EMBL/GenBank/DDBJ whole genome shotgun (WGS) entry which is preliminary data.</text>
</comment>
<organism evidence="1 2">
    <name type="scientific">Aeromicrobium phragmitis</name>
    <dbReference type="NCBI Taxonomy" id="2478914"/>
    <lineage>
        <taxon>Bacteria</taxon>
        <taxon>Bacillati</taxon>
        <taxon>Actinomycetota</taxon>
        <taxon>Actinomycetes</taxon>
        <taxon>Propionibacteriales</taxon>
        <taxon>Nocardioidaceae</taxon>
        <taxon>Aeromicrobium</taxon>
    </lineage>
</organism>
<proteinExistence type="predicted"/>
<keyword evidence="2" id="KW-1185">Reference proteome</keyword>
<name>A0A3L8PH64_9ACTN</name>
<reference evidence="1 2" key="1">
    <citation type="submission" date="2018-10" db="EMBL/GenBank/DDBJ databases">
        <title>Aeromicrobium sp. 9W16Y-2 whole genome shotgun sequence.</title>
        <authorList>
            <person name="Li F."/>
        </authorList>
    </citation>
    <scope>NUCLEOTIDE SEQUENCE [LARGE SCALE GENOMIC DNA]</scope>
    <source>
        <strain evidence="1 2">9W16Y-2</strain>
    </source>
</reference>
<dbReference type="RefSeq" id="WP_121795578.1">
    <property type="nucleotide sequence ID" value="NZ_RDBF01000018.1"/>
</dbReference>
<protein>
    <submittedName>
        <fullName evidence="1">Uncharacterized protein</fullName>
    </submittedName>
</protein>
<dbReference type="AlphaFoldDB" id="A0A3L8PH64"/>
<evidence type="ECO:0000313" key="2">
    <source>
        <dbReference type="Proteomes" id="UP000282515"/>
    </source>
</evidence>
<dbReference type="OrthoDB" id="9796770at2"/>